<dbReference type="EMBL" id="CP018221">
    <property type="protein sequence ID" value="API58854.1"/>
    <property type="molecule type" value="Genomic_DNA"/>
</dbReference>
<protein>
    <recommendedName>
        <fullName evidence="3">Pectate lyase superfamily protein domain-containing protein</fullName>
    </recommendedName>
</protein>
<evidence type="ECO:0000313" key="1">
    <source>
        <dbReference type="EMBL" id="API58854.1"/>
    </source>
</evidence>
<dbReference type="STRING" id="1921510.BSL82_05635"/>
<dbReference type="SUPFAM" id="SSF51126">
    <property type="entry name" value="Pectin lyase-like"/>
    <property type="match status" value="1"/>
</dbReference>
<keyword evidence="2" id="KW-1185">Reference proteome</keyword>
<dbReference type="InterPro" id="IPR012334">
    <property type="entry name" value="Pectin_lyas_fold"/>
</dbReference>
<dbReference type="KEGG" id="sphj:BSL82_05635"/>
<evidence type="ECO:0008006" key="3">
    <source>
        <dbReference type="Google" id="ProtNLM"/>
    </source>
</evidence>
<dbReference type="Proteomes" id="UP000182063">
    <property type="component" value="Chromosome"/>
</dbReference>
<evidence type="ECO:0000313" key="2">
    <source>
        <dbReference type="Proteomes" id="UP000182063"/>
    </source>
</evidence>
<dbReference type="InterPro" id="IPR011050">
    <property type="entry name" value="Pectin_lyase_fold/virulence"/>
</dbReference>
<name>A0A1L3ZT97_9SPHN</name>
<sequence length="474" mass="49294">MALIDSILVDASPVSKNDLRQYLAAQEFAAVKGPAFGAVGNGSAIDTQAFQDAFDSGKPLLVADGHYMVDDEILVGNHAYLVAQSMHGVIIEGTHSGAIFRLNGGAYDPIFSDFSMAGAGCTGFAVGAGGGSVETYLLRPRLSRISFHDEMTYAIDAPIIYGVLDTLDLGYEYTGSRTGGARIRSHHSVGSNYTNMTRLLNSRVFSGTATEAAIDIDGGQGIEILGTGFEQGGKALRINNVNGFKLGGGSWLEHMAVGTSAGDAIIEVGETIIAPEIAGVTASNNKGHALIRYAGWHPGQTTPTDPGATFGLDIHHNVFALGWDHGGGDTGDILPIYNTEGVSALLPADGSVSWYKNTVTGGPAGNKLVTKTDFRGGPHSPRLIAKVNTAGAGTLIYCSDPAGTLSYNGTGDVSITNLSHPLGRDTDHIFPQVHNGGGTECRALFSNTQSVRLQSFDSAGAAIDGELTVVIYGS</sequence>
<organism evidence="1 2">
    <name type="scientific">Tardibacter chloracetimidivorans</name>
    <dbReference type="NCBI Taxonomy" id="1921510"/>
    <lineage>
        <taxon>Bacteria</taxon>
        <taxon>Pseudomonadati</taxon>
        <taxon>Pseudomonadota</taxon>
        <taxon>Alphaproteobacteria</taxon>
        <taxon>Sphingomonadales</taxon>
        <taxon>Sphingomonadaceae</taxon>
        <taxon>Tardibacter</taxon>
    </lineage>
</organism>
<proteinExistence type="predicted"/>
<dbReference type="AlphaFoldDB" id="A0A1L3ZT97"/>
<dbReference type="RefSeq" id="WP_072596407.1">
    <property type="nucleotide sequence ID" value="NZ_CP018221.1"/>
</dbReference>
<reference evidence="2" key="1">
    <citation type="submission" date="2016-11" db="EMBL/GenBank/DDBJ databases">
        <title>Complete Genome Sequence of alachlor-degrading Sphingomonas sp. strain JJ-A5.</title>
        <authorList>
            <person name="Lee H."/>
            <person name="Ka J.-O."/>
        </authorList>
    </citation>
    <scope>NUCLEOTIDE SEQUENCE [LARGE SCALE GENOMIC DNA]</scope>
    <source>
        <strain evidence="2">JJ-A5</strain>
    </source>
</reference>
<dbReference type="OrthoDB" id="7482115at2"/>
<dbReference type="Gene3D" id="2.160.20.10">
    <property type="entry name" value="Single-stranded right-handed beta-helix, Pectin lyase-like"/>
    <property type="match status" value="1"/>
</dbReference>
<gene>
    <name evidence="1" type="ORF">BSL82_05635</name>
</gene>
<accession>A0A1L3ZT97</accession>